<evidence type="ECO:0000256" key="4">
    <source>
        <dbReference type="ARBA" id="ARBA00022759"/>
    </source>
</evidence>
<keyword evidence="2" id="KW-0548">Nucleotidyltransferase</keyword>
<evidence type="ECO:0000313" key="9">
    <source>
        <dbReference type="Proteomes" id="UP001209878"/>
    </source>
</evidence>
<evidence type="ECO:0000256" key="3">
    <source>
        <dbReference type="ARBA" id="ARBA00022722"/>
    </source>
</evidence>
<dbReference type="EMBL" id="JAODUO010001239">
    <property type="protein sequence ID" value="KAK2168192.1"/>
    <property type="molecule type" value="Genomic_DNA"/>
</dbReference>
<dbReference type="Gene3D" id="3.30.70.270">
    <property type="match status" value="1"/>
</dbReference>
<evidence type="ECO:0000256" key="1">
    <source>
        <dbReference type="ARBA" id="ARBA00022679"/>
    </source>
</evidence>
<dbReference type="SUPFAM" id="SSF56672">
    <property type="entry name" value="DNA/RNA polymerases"/>
    <property type="match status" value="1"/>
</dbReference>
<keyword evidence="3" id="KW-0540">Nuclease</keyword>
<evidence type="ECO:0000313" key="8">
    <source>
        <dbReference type="EMBL" id="KAK2168192.1"/>
    </source>
</evidence>
<keyword evidence="4" id="KW-0255">Endonuclease</keyword>
<feature type="domain" description="Reverse transcriptase RNase H-like" evidence="7">
    <location>
        <begin position="142"/>
        <end position="223"/>
    </location>
</feature>
<reference evidence="8" key="1">
    <citation type="journal article" date="2023" name="Mol. Biol. Evol.">
        <title>Third-Generation Sequencing Reveals the Adaptive Role of the Epigenome in Three Deep-Sea Polychaetes.</title>
        <authorList>
            <person name="Perez M."/>
            <person name="Aroh O."/>
            <person name="Sun Y."/>
            <person name="Lan Y."/>
            <person name="Juniper S.K."/>
            <person name="Young C.R."/>
            <person name="Angers B."/>
            <person name="Qian P.Y."/>
        </authorList>
    </citation>
    <scope>NUCLEOTIDE SEQUENCE</scope>
    <source>
        <strain evidence="8">R07B-5</strain>
    </source>
</reference>
<dbReference type="GO" id="GO:0004519">
    <property type="term" value="F:endonuclease activity"/>
    <property type="evidence" value="ECO:0007669"/>
    <property type="project" value="UniProtKB-KW"/>
</dbReference>
<dbReference type="GO" id="GO:0003964">
    <property type="term" value="F:RNA-directed DNA polymerase activity"/>
    <property type="evidence" value="ECO:0007669"/>
    <property type="project" value="UniProtKB-KW"/>
</dbReference>
<dbReference type="InterPro" id="IPR043128">
    <property type="entry name" value="Rev_trsase/Diguanyl_cyclase"/>
</dbReference>
<evidence type="ECO:0000259" key="7">
    <source>
        <dbReference type="Pfam" id="PF17917"/>
    </source>
</evidence>
<evidence type="ECO:0000256" key="2">
    <source>
        <dbReference type="ARBA" id="ARBA00022695"/>
    </source>
</evidence>
<dbReference type="PANTHER" id="PTHR37984:SF5">
    <property type="entry name" value="PROTEIN NYNRIN-LIKE"/>
    <property type="match status" value="1"/>
</dbReference>
<dbReference type="PANTHER" id="PTHR37984">
    <property type="entry name" value="PROTEIN CBG26694"/>
    <property type="match status" value="1"/>
</dbReference>
<keyword evidence="6" id="KW-0695">RNA-directed DNA polymerase</keyword>
<evidence type="ECO:0000256" key="5">
    <source>
        <dbReference type="ARBA" id="ARBA00022801"/>
    </source>
</evidence>
<dbReference type="AlphaFoldDB" id="A0AAD9KBC9"/>
<name>A0AAD9KBC9_RIDPI</name>
<evidence type="ECO:0000256" key="6">
    <source>
        <dbReference type="ARBA" id="ARBA00022918"/>
    </source>
</evidence>
<organism evidence="8 9">
    <name type="scientific">Ridgeia piscesae</name>
    <name type="common">Tubeworm</name>
    <dbReference type="NCBI Taxonomy" id="27915"/>
    <lineage>
        <taxon>Eukaryota</taxon>
        <taxon>Metazoa</taxon>
        <taxon>Spiralia</taxon>
        <taxon>Lophotrochozoa</taxon>
        <taxon>Annelida</taxon>
        <taxon>Polychaeta</taxon>
        <taxon>Sedentaria</taxon>
        <taxon>Canalipalpata</taxon>
        <taxon>Sabellida</taxon>
        <taxon>Siboglinidae</taxon>
        <taxon>Ridgeia</taxon>
    </lineage>
</organism>
<dbReference type="GO" id="GO:0016787">
    <property type="term" value="F:hydrolase activity"/>
    <property type="evidence" value="ECO:0007669"/>
    <property type="project" value="UniProtKB-KW"/>
</dbReference>
<comment type="caution">
    <text evidence="8">The sequence shown here is derived from an EMBL/GenBank/DDBJ whole genome shotgun (WGS) entry which is preliminary data.</text>
</comment>
<gene>
    <name evidence="8" type="ORF">NP493_1240g00017</name>
</gene>
<sequence length="225" mass="25552">MLSVPMTKRERFVEPSLLCHIDTDGSAMTKISAQDVFQKNVDQTCEGLRGVVAIADDIVVYGKSEAEHDEHMDNVMKRTQEELQSFLGILNYLSRYTPDLATTTAPLRDLTKKDIIFVWGHKHQKAFDNVKQAAAPTRAYVDMNEPVTIQTDARKRGVGATILHHGRRVVYASKSLTETENNYCNIEREMLGIVFGLGQFHHYAYGRHVTIETDHKPLESIIRKH</sequence>
<keyword evidence="5" id="KW-0378">Hydrolase</keyword>
<proteinExistence type="predicted"/>
<dbReference type="Proteomes" id="UP001209878">
    <property type="component" value="Unassembled WGS sequence"/>
</dbReference>
<dbReference type="InterPro" id="IPR050951">
    <property type="entry name" value="Retrovirus_Pol_polyprotein"/>
</dbReference>
<dbReference type="InterPro" id="IPR043502">
    <property type="entry name" value="DNA/RNA_pol_sf"/>
</dbReference>
<dbReference type="InterPro" id="IPR041373">
    <property type="entry name" value="RT_RNaseH"/>
</dbReference>
<keyword evidence="9" id="KW-1185">Reference proteome</keyword>
<keyword evidence="1" id="KW-0808">Transferase</keyword>
<dbReference type="Pfam" id="PF17917">
    <property type="entry name" value="RT_RNaseH"/>
    <property type="match status" value="1"/>
</dbReference>
<accession>A0AAD9KBC9</accession>
<protein>
    <recommendedName>
        <fullName evidence="7">Reverse transcriptase RNase H-like domain-containing protein</fullName>
    </recommendedName>
</protein>